<dbReference type="InterPro" id="IPR000922">
    <property type="entry name" value="Lectin_gal-bd_dom"/>
</dbReference>
<evidence type="ECO:0000259" key="1">
    <source>
        <dbReference type="PROSITE" id="PS50228"/>
    </source>
</evidence>
<evidence type="ECO:0000313" key="2">
    <source>
        <dbReference type="EMBL" id="CAC5398099.1"/>
    </source>
</evidence>
<name>A0A6J8CRQ1_MYTCO</name>
<protein>
    <recommendedName>
        <fullName evidence="1">SUEL-type lectin domain-containing protein</fullName>
    </recommendedName>
</protein>
<reference evidence="2 3" key="1">
    <citation type="submission" date="2020-06" db="EMBL/GenBank/DDBJ databases">
        <authorList>
            <person name="Li R."/>
            <person name="Bekaert M."/>
        </authorList>
    </citation>
    <scope>NUCLEOTIDE SEQUENCE [LARGE SCALE GENOMIC DNA]</scope>
    <source>
        <strain evidence="3">wild</strain>
    </source>
</reference>
<dbReference type="InterPro" id="IPR043159">
    <property type="entry name" value="Lectin_gal-bd_sf"/>
</dbReference>
<dbReference type="Proteomes" id="UP000507470">
    <property type="component" value="Unassembled WGS sequence"/>
</dbReference>
<dbReference type="Gene3D" id="2.60.120.740">
    <property type="match status" value="1"/>
</dbReference>
<dbReference type="PANTHER" id="PTHR46780">
    <property type="entry name" value="PROTEIN EVA-1"/>
    <property type="match status" value="1"/>
</dbReference>
<evidence type="ECO:0000313" key="3">
    <source>
        <dbReference type="Proteomes" id="UP000507470"/>
    </source>
</evidence>
<keyword evidence="3" id="KW-1185">Reference proteome</keyword>
<proteinExistence type="predicted"/>
<sequence>MIEYYLKFSTDHLETGKICEHHVANLNCRCGTIYVTSAIYGTTPTNPCSEEIRYCRDLFPFVAAATRVTKRCQNQKTCSVEASNDVFFDPCKGTTKYLHVSYDCVGEGNMPQNCKEVDCDSSNNIRCSKCIDNEFFKLVTGTCQRKCSWKNRWCWPGKCEGDLASGCTCSSGFRTVKDSTSARCQLSLLNRPSIDSCLTRAISSNGTKVLSLTGTSITNKCSLQNDFYGRFQVQHMQVDLTSTFNVTIPEYIKSARPKFVSEELFGVTDVYLDIHKVSVSGHQVHIDRKVMKDSSSHPVTKYKVDKVNISVTDKLNNGESCVNGSCSKEPLQISSRLTKSRYIKVSFSDWFDPHPEHGITSLASGIESYELSIHEVSESTPNVLMRDTRRIPQPHNRTKYQKEMAIVLPQKNPVLYAILLEVKDRADNVRQARRFVLYDNTSVVTKMTAFHSELIQRQIIRNGKNTMTVFVILGKIDFKTLNMLKTTLSDQSWQTHIHQFKEFMTKLMEFYQQLEQKMSTV</sequence>
<dbReference type="EMBL" id="CACVKT020005819">
    <property type="protein sequence ID" value="CAC5398099.1"/>
    <property type="molecule type" value="Genomic_DNA"/>
</dbReference>
<dbReference type="AlphaFoldDB" id="A0A6J8CRQ1"/>
<dbReference type="GO" id="GO:0030246">
    <property type="term" value="F:carbohydrate binding"/>
    <property type="evidence" value="ECO:0007669"/>
    <property type="project" value="InterPro"/>
</dbReference>
<dbReference type="PROSITE" id="PS50228">
    <property type="entry name" value="SUEL_LECTIN"/>
    <property type="match status" value="1"/>
</dbReference>
<dbReference type="Pfam" id="PF02140">
    <property type="entry name" value="SUEL_Lectin"/>
    <property type="match status" value="1"/>
</dbReference>
<feature type="domain" description="SUEL-type lectin" evidence="1">
    <location>
        <begin position="18"/>
        <end position="105"/>
    </location>
</feature>
<accession>A0A6J8CRQ1</accession>
<organism evidence="2 3">
    <name type="scientific">Mytilus coruscus</name>
    <name type="common">Sea mussel</name>
    <dbReference type="NCBI Taxonomy" id="42192"/>
    <lineage>
        <taxon>Eukaryota</taxon>
        <taxon>Metazoa</taxon>
        <taxon>Spiralia</taxon>
        <taxon>Lophotrochozoa</taxon>
        <taxon>Mollusca</taxon>
        <taxon>Bivalvia</taxon>
        <taxon>Autobranchia</taxon>
        <taxon>Pteriomorphia</taxon>
        <taxon>Mytilida</taxon>
        <taxon>Mytiloidea</taxon>
        <taxon>Mytilidae</taxon>
        <taxon>Mytilinae</taxon>
        <taxon>Mytilus</taxon>
    </lineage>
</organism>
<dbReference type="OrthoDB" id="6096668at2759"/>
<gene>
    <name evidence="2" type="ORF">MCOR_32496</name>
</gene>